<organism evidence="1 2">
    <name type="scientific">Vicia faba</name>
    <name type="common">Broad bean</name>
    <name type="synonym">Faba vulgaris</name>
    <dbReference type="NCBI Taxonomy" id="3906"/>
    <lineage>
        <taxon>Eukaryota</taxon>
        <taxon>Viridiplantae</taxon>
        <taxon>Streptophyta</taxon>
        <taxon>Embryophyta</taxon>
        <taxon>Tracheophyta</taxon>
        <taxon>Spermatophyta</taxon>
        <taxon>Magnoliopsida</taxon>
        <taxon>eudicotyledons</taxon>
        <taxon>Gunneridae</taxon>
        <taxon>Pentapetalae</taxon>
        <taxon>rosids</taxon>
        <taxon>fabids</taxon>
        <taxon>Fabales</taxon>
        <taxon>Fabaceae</taxon>
        <taxon>Papilionoideae</taxon>
        <taxon>50 kb inversion clade</taxon>
        <taxon>NPAAA clade</taxon>
        <taxon>Hologalegina</taxon>
        <taxon>IRL clade</taxon>
        <taxon>Fabeae</taxon>
        <taxon>Vicia</taxon>
    </lineage>
</organism>
<gene>
    <name evidence="1" type="ORF">VFH_II152240</name>
</gene>
<accession>A0AAV0ZM69</accession>
<dbReference type="Proteomes" id="UP001157006">
    <property type="component" value="Chromosome 2"/>
</dbReference>
<dbReference type="AlphaFoldDB" id="A0AAV0ZM69"/>
<evidence type="ECO:0000313" key="1">
    <source>
        <dbReference type="EMBL" id="CAI8598941.1"/>
    </source>
</evidence>
<sequence length="115" mass="13513">MPSMTIQTSYARPFTSKDRASYQINVLPPYYIDDGEPRTKNVDDSETPYVPPKNIFIIQEMGKEHVIEEEYMSNEIDNGVDDDNYDEMPSVIRFNEEYALIKDFTFKGLEWSFLH</sequence>
<dbReference type="EMBL" id="OX451737">
    <property type="protein sequence ID" value="CAI8598941.1"/>
    <property type="molecule type" value="Genomic_DNA"/>
</dbReference>
<proteinExistence type="predicted"/>
<keyword evidence="2" id="KW-1185">Reference proteome</keyword>
<protein>
    <submittedName>
        <fullName evidence="1">Uncharacterized protein</fullName>
    </submittedName>
</protein>
<name>A0AAV0ZM69_VICFA</name>
<reference evidence="1 2" key="1">
    <citation type="submission" date="2023-01" db="EMBL/GenBank/DDBJ databases">
        <authorList>
            <person name="Kreplak J."/>
        </authorList>
    </citation>
    <scope>NUCLEOTIDE SEQUENCE [LARGE SCALE GENOMIC DNA]</scope>
</reference>
<evidence type="ECO:0000313" key="2">
    <source>
        <dbReference type="Proteomes" id="UP001157006"/>
    </source>
</evidence>